<dbReference type="AlphaFoldDB" id="A0A104ZUH4"/>
<proteinExistence type="predicted"/>
<organism evidence="2 3">
    <name type="scientific">Burkholderia ubonensis</name>
    <dbReference type="NCBI Taxonomy" id="101571"/>
    <lineage>
        <taxon>Bacteria</taxon>
        <taxon>Pseudomonadati</taxon>
        <taxon>Pseudomonadota</taxon>
        <taxon>Betaproteobacteria</taxon>
        <taxon>Burkholderiales</taxon>
        <taxon>Burkholderiaceae</taxon>
        <taxon>Burkholderia</taxon>
        <taxon>Burkholderia cepacia complex</taxon>
    </lineage>
</organism>
<dbReference type="SUPFAM" id="SSF53850">
    <property type="entry name" value="Periplasmic binding protein-like II"/>
    <property type="match status" value="1"/>
</dbReference>
<dbReference type="Proteomes" id="UP000060630">
    <property type="component" value="Unassembled WGS sequence"/>
</dbReference>
<evidence type="ECO:0000313" key="2">
    <source>
        <dbReference type="EMBL" id="KWA85235.1"/>
    </source>
</evidence>
<dbReference type="Pfam" id="PF03466">
    <property type="entry name" value="LysR_substrate"/>
    <property type="match status" value="1"/>
</dbReference>
<dbReference type="InterPro" id="IPR005119">
    <property type="entry name" value="LysR_subst-bd"/>
</dbReference>
<gene>
    <name evidence="2" type="ORF">WL29_16790</name>
</gene>
<evidence type="ECO:0000313" key="3">
    <source>
        <dbReference type="Proteomes" id="UP000060630"/>
    </source>
</evidence>
<name>A0A104ZUH4_9BURK</name>
<accession>A0A104ZUH4</accession>
<sequence>MKAGYGVAQLATWMIRDALRSGELVDVPPACATAGLPVNLIWTRHRERLPKVGATLEFLDHALRAVCSEH</sequence>
<dbReference type="RefSeq" id="WP_059992115.1">
    <property type="nucleotide sequence ID" value="NZ_LPIC01000049.1"/>
</dbReference>
<comment type="caution">
    <text evidence="2">The sequence shown here is derived from an EMBL/GenBank/DDBJ whole genome shotgun (WGS) entry which is preliminary data.</text>
</comment>
<dbReference type="Gene3D" id="3.40.190.290">
    <property type="match status" value="1"/>
</dbReference>
<dbReference type="EMBL" id="LPHD01000025">
    <property type="protein sequence ID" value="KWA85235.1"/>
    <property type="molecule type" value="Genomic_DNA"/>
</dbReference>
<feature type="domain" description="LysR substrate-binding" evidence="1">
    <location>
        <begin position="2"/>
        <end position="62"/>
    </location>
</feature>
<evidence type="ECO:0000259" key="1">
    <source>
        <dbReference type="Pfam" id="PF03466"/>
    </source>
</evidence>
<reference evidence="2 3" key="1">
    <citation type="submission" date="2015-11" db="EMBL/GenBank/DDBJ databases">
        <title>Expanding the genomic diversity of Burkholderia species for the development of highly accurate diagnostics.</title>
        <authorList>
            <person name="Sahl J."/>
            <person name="Keim P."/>
            <person name="Wagner D."/>
        </authorList>
    </citation>
    <scope>NUCLEOTIDE SEQUENCE [LARGE SCALE GENOMIC DNA]</scope>
    <source>
        <strain evidence="2 3">MSMB2087WGS</strain>
    </source>
</reference>
<protein>
    <recommendedName>
        <fullName evidence="1">LysR substrate-binding domain-containing protein</fullName>
    </recommendedName>
</protein>